<name>A0A1H5XCM4_XYLRU</name>
<evidence type="ECO:0000256" key="6">
    <source>
        <dbReference type="SAM" id="Phobius"/>
    </source>
</evidence>
<evidence type="ECO:0000256" key="3">
    <source>
        <dbReference type="ARBA" id="ARBA00022692"/>
    </source>
</evidence>
<sequence>MRNRLLENSPLLKLAVFMMAGIVVGHYVMVLTPLQLLLLLAVAVFLALMMRRNGQLQSLAICVCFAVLGWFLTVWHKTSEPVWPEEKVVYEAVVTSRPIENPKTMAIDVVLIGRGHTLKCYLYKDGRSKSLKIGDGLKIQSRMENGRTFVTSWDWQRSRPTLSSLSVLTRTRLFFLKLRSRLLERFDVEDADDDAYAVVAAMTLGDKSALTKELKDTYAITGASHVLALSGLHLGIIYMLLSFLTVGHRWQTMTQIFIVMSVWLFVFLVGMSSSVVRSAIMLSVYALLQLGYREKMSINTLAFTAIVMLMANPLSLFDVGFQMSFMAVFFILLFMPLFNELIAQKNLMSHRVVKWFWSIFAVSCAAQIGVAPLIAYYFGRFSTYFLLTNLIVLPAAMLILYLSLVVLLIPSFAYLLLYIVSRLNAALIRIASMPYASIEDLHPSIMQVVMIYVIILAGYILMERLLRIKALPAGEC</sequence>
<evidence type="ECO:0000256" key="5">
    <source>
        <dbReference type="ARBA" id="ARBA00023136"/>
    </source>
</evidence>
<keyword evidence="2" id="KW-1003">Cell membrane</keyword>
<dbReference type="InterPro" id="IPR004477">
    <property type="entry name" value="ComEC_N"/>
</dbReference>
<keyword evidence="5 6" id="KW-0472">Membrane</keyword>
<dbReference type="RefSeq" id="WP_146063175.1">
    <property type="nucleotide sequence ID" value="NZ_FNUV01000009.1"/>
</dbReference>
<keyword evidence="3 6" id="KW-0812">Transmembrane</keyword>
<evidence type="ECO:0000256" key="2">
    <source>
        <dbReference type="ARBA" id="ARBA00022475"/>
    </source>
</evidence>
<feature type="transmembrane region" description="Helical" evidence="6">
    <location>
        <begin position="12"/>
        <end position="28"/>
    </location>
</feature>
<keyword evidence="4 6" id="KW-1133">Transmembrane helix</keyword>
<evidence type="ECO:0000256" key="1">
    <source>
        <dbReference type="ARBA" id="ARBA00004651"/>
    </source>
</evidence>
<dbReference type="PANTHER" id="PTHR30619:SF1">
    <property type="entry name" value="RECOMBINATION PROTEIN 2"/>
    <property type="match status" value="1"/>
</dbReference>
<feature type="transmembrane region" description="Helical" evidence="6">
    <location>
        <begin position="299"/>
        <end position="317"/>
    </location>
</feature>
<feature type="domain" description="ComEC/Rec2-related protein" evidence="7">
    <location>
        <begin position="202"/>
        <end position="464"/>
    </location>
</feature>
<organism evidence="8 9">
    <name type="scientific">Xylanibacter ruminicola</name>
    <name type="common">Prevotella ruminicola</name>
    <dbReference type="NCBI Taxonomy" id="839"/>
    <lineage>
        <taxon>Bacteria</taxon>
        <taxon>Pseudomonadati</taxon>
        <taxon>Bacteroidota</taxon>
        <taxon>Bacteroidia</taxon>
        <taxon>Bacteroidales</taxon>
        <taxon>Prevotellaceae</taxon>
        <taxon>Xylanibacter</taxon>
    </lineage>
</organism>
<feature type="transmembrane region" description="Helical" evidence="6">
    <location>
        <begin position="444"/>
        <end position="462"/>
    </location>
</feature>
<dbReference type="AlphaFoldDB" id="A0A1H5XCM4"/>
<proteinExistence type="predicted"/>
<dbReference type="NCBIfam" id="TIGR00360">
    <property type="entry name" value="ComEC_N-term"/>
    <property type="match status" value="1"/>
</dbReference>
<evidence type="ECO:0000313" key="9">
    <source>
        <dbReference type="Proteomes" id="UP000236735"/>
    </source>
</evidence>
<dbReference type="PANTHER" id="PTHR30619">
    <property type="entry name" value="DNA INTERNALIZATION/COMPETENCE PROTEIN COMEC/REC2"/>
    <property type="match status" value="1"/>
</dbReference>
<feature type="transmembrane region" description="Helical" evidence="6">
    <location>
        <begin position="218"/>
        <end position="241"/>
    </location>
</feature>
<comment type="subcellular location">
    <subcellularLocation>
        <location evidence="1">Cell membrane</location>
        <topology evidence="1">Multi-pass membrane protein</topology>
    </subcellularLocation>
</comment>
<dbReference type="Proteomes" id="UP000236735">
    <property type="component" value="Unassembled WGS sequence"/>
</dbReference>
<dbReference type="EMBL" id="FNUV01000009">
    <property type="protein sequence ID" value="SEG09521.1"/>
    <property type="molecule type" value="Genomic_DNA"/>
</dbReference>
<dbReference type="Pfam" id="PF03772">
    <property type="entry name" value="Competence"/>
    <property type="match status" value="1"/>
</dbReference>
<protein>
    <submittedName>
        <fullName evidence="8">Competence protein ComEC</fullName>
    </submittedName>
</protein>
<dbReference type="InterPro" id="IPR052159">
    <property type="entry name" value="Competence_DNA_uptake"/>
</dbReference>
<gene>
    <name evidence="8" type="ORF">SAMN05216354_2736</name>
</gene>
<dbReference type="GO" id="GO:0005886">
    <property type="term" value="C:plasma membrane"/>
    <property type="evidence" value="ECO:0007669"/>
    <property type="project" value="UniProtKB-SubCell"/>
</dbReference>
<evidence type="ECO:0000259" key="7">
    <source>
        <dbReference type="Pfam" id="PF03772"/>
    </source>
</evidence>
<feature type="transmembrane region" description="Helical" evidence="6">
    <location>
        <begin position="253"/>
        <end position="269"/>
    </location>
</feature>
<accession>A0A1H5XCM4</accession>
<feature type="transmembrane region" description="Helical" evidence="6">
    <location>
        <begin position="355"/>
        <end position="378"/>
    </location>
</feature>
<feature type="transmembrane region" description="Helical" evidence="6">
    <location>
        <begin position="323"/>
        <end position="343"/>
    </location>
</feature>
<reference evidence="8 9" key="1">
    <citation type="submission" date="2016-10" db="EMBL/GenBank/DDBJ databases">
        <authorList>
            <person name="de Groot N.N."/>
        </authorList>
    </citation>
    <scope>NUCLEOTIDE SEQUENCE [LARGE SCALE GENOMIC DNA]</scope>
    <source>
        <strain evidence="8 9">AR32</strain>
    </source>
</reference>
<evidence type="ECO:0000256" key="4">
    <source>
        <dbReference type="ARBA" id="ARBA00022989"/>
    </source>
</evidence>
<evidence type="ECO:0000313" key="8">
    <source>
        <dbReference type="EMBL" id="SEG09521.1"/>
    </source>
</evidence>